<gene>
    <name evidence="1" type="ORF">GCM10022210_32310</name>
</gene>
<comment type="caution">
    <text evidence="1">The sequence shown here is derived from an EMBL/GenBank/DDBJ whole genome shotgun (WGS) entry which is preliminary data.</text>
</comment>
<name>A0ABP7Q9C5_9SPHI</name>
<dbReference type="Gene3D" id="1.10.150.20">
    <property type="entry name" value="5' to 3' exonuclease, C-terminal subdomain"/>
    <property type="match status" value="1"/>
</dbReference>
<dbReference type="RefSeq" id="WP_259096244.1">
    <property type="nucleotide sequence ID" value="NZ_BAAAZC010000024.1"/>
</dbReference>
<dbReference type="Proteomes" id="UP001500742">
    <property type="component" value="Unassembled WGS sequence"/>
</dbReference>
<evidence type="ECO:0000313" key="2">
    <source>
        <dbReference type="Proteomes" id="UP001500742"/>
    </source>
</evidence>
<organism evidence="1 2">
    <name type="scientific">Mucilaginibacter dorajii</name>
    <dbReference type="NCBI Taxonomy" id="692994"/>
    <lineage>
        <taxon>Bacteria</taxon>
        <taxon>Pseudomonadati</taxon>
        <taxon>Bacteroidota</taxon>
        <taxon>Sphingobacteriia</taxon>
        <taxon>Sphingobacteriales</taxon>
        <taxon>Sphingobacteriaceae</taxon>
        <taxon>Mucilaginibacter</taxon>
    </lineage>
</organism>
<dbReference type="SUPFAM" id="SSF47789">
    <property type="entry name" value="C-terminal domain of RNA polymerase alpha subunit"/>
    <property type="match status" value="1"/>
</dbReference>
<accession>A0ABP7Q9C5</accession>
<dbReference type="NCBIfam" id="NF005841">
    <property type="entry name" value="PRK07758.1"/>
    <property type="match status" value="1"/>
</dbReference>
<keyword evidence="2" id="KW-1185">Reference proteome</keyword>
<proteinExistence type="predicted"/>
<dbReference type="EMBL" id="BAAAZC010000024">
    <property type="protein sequence ID" value="GAA3978808.1"/>
    <property type="molecule type" value="Genomic_DNA"/>
</dbReference>
<protein>
    <submittedName>
        <fullName evidence="1">RNA polymerase alpha subunit C-terminal domain-containing protein</fullName>
    </submittedName>
</protein>
<sequence length="97" mass="10838">MEAKSNLRTCPKGHQYYKSSDCPTCLICEKERKPSFGFLSLLGAPARRALENHHILTLEQLAEHSEKEILAFHGLGKSTIPILKTALKEKGLSFTDL</sequence>
<reference evidence="2" key="1">
    <citation type="journal article" date="2019" name="Int. J. Syst. Evol. Microbiol.">
        <title>The Global Catalogue of Microorganisms (GCM) 10K type strain sequencing project: providing services to taxonomists for standard genome sequencing and annotation.</title>
        <authorList>
            <consortium name="The Broad Institute Genomics Platform"/>
            <consortium name="The Broad Institute Genome Sequencing Center for Infectious Disease"/>
            <person name="Wu L."/>
            <person name="Ma J."/>
        </authorList>
    </citation>
    <scope>NUCLEOTIDE SEQUENCE [LARGE SCALE GENOMIC DNA]</scope>
    <source>
        <strain evidence="2">JCM 16601</strain>
    </source>
</reference>
<evidence type="ECO:0000313" key="1">
    <source>
        <dbReference type="EMBL" id="GAA3978808.1"/>
    </source>
</evidence>